<dbReference type="Pfam" id="PF06545">
    <property type="entry name" value="AllG"/>
    <property type="match status" value="1"/>
</dbReference>
<dbReference type="InterPro" id="IPR009499">
    <property type="entry name" value="AllG-like"/>
</dbReference>
<evidence type="ECO:0000313" key="1">
    <source>
        <dbReference type="EMBL" id="SFL79325.1"/>
    </source>
</evidence>
<dbReference type="Proteomes" id="UP000199152">
    <property type="component" value="Unassembled WGS sequence"/>
</dbReference>
<keyword evidence="2" id="KW-1185">Reference proteome</keyword>
<dbReference type="InParanoid" id="A0A1I4KKK8"/>
<dbReference type="EMBL" id="FOSW01000018">
    <property type="protein sequence ID" value="SFL79325.1"/>
    <property type="molecule type" value="Genomic_DNA"/>
</dbReference>
<evidence type="ECO:0008006" key="3">
    <source>
        <dbReference type="Google" id="ProtNLM"/>
    </source>
</evidence>
<dbReference type="RefSeq" id="WP_091329322.1">
    <property type="nucleotide sequence ID" value="NZ_FOSW01000018.1"/>
</dbReference>
<dbReference type="Gene3D" id="1.10.10.660">
    <property type="entry name" value="conserved protein of unknown function from Enterococcus faecalis V583"/>
    <property type="match status" value="1"/>
</dbReference>
<protein>
    <recommendedName>
        <fullName evidence="3">DUF1116 domain-containing protein</fullName>
    </recommendedName>
</protein>
<accession>A0A1I4KKK8</accession>
<dbReference type="Gene3D" id="3.90.1700.10">
    <property type="entry name" value="v583 domain like"/>
    <property type="match status" value="1"/>
</dbReference>
<gene>
    <name evidence="1" type="ORF">SAMN04488085_11821</name>
</gene>
<name>A0A1I4KKK8_9ACTN</name>
<organism evidence="1 2">
    <name type="scientific">Geodermatophilus ruber</name>
    <dbReference type="NCBI Taxonomy" id="504800"/>
    <lineage>
        <taxon>Bacteria</taxon>
        <taxon>Bacillati</taxon>
        <taxon>Actinomycetota</taxon>
        <taxon>Actinomycetes</taxon>
        <taxon>Geodermatophilales</taxon>
        <taxon>Geodermatophilaceae</taxon>
        <taxon>Geodermatophilus</taxon>
    </lineage>
</organism>
<dbReference type="AlphaFoldDB" id="A0A1I4KKK8"/>
<sequence length="473" mass="49570">MSLGQLLSAPPAIVAAGVDVFSDALRAQGADVTDVDWRPPGFGDPADLAALALDPRRAVANRTAVERLMAAGSQLVDVRPAREVLGLPDRTLLHSGPPLTWDMASGPMRGALIGACLFEGWASTVEEAEKILAAGEITLDPCHHHRTVGPMAGVTSPSMWMWCLSDPVNGGRAFCNLNEGLGKVLRMGAYNEEVLTRLAWMRDVLGPILSRAVRDPIDAGADPLDVKAVLAQMLQMGDEGHNRNRAGSLMTLRELSPAIVEVDAPASDIAAVLKFIGGNEHFFLNLGMPTAKLAMDAARDVPGSSMVTVMSRNGTEFGIQTAGTGDRWFTGPANTPVGLFLGDYGPEDANPDIGDSAIMETYGVGGFTMAAAPAIVRFVGGSVPDALATTERMYQLTLAENPAMQVPILGFRGSPTGIDVLKVARTGWLPQINTGMAGRVAGTGQVGAGLVQPPQECFEKALAALAEESRAAA</sequence>
<evidence type="ECO:0000313" key="2">
    <source>
        <dbReference type="Proteomes" id="UP000199152"/>
    </source>
</evidence>
<dbReference type="InterPro" id="IPR024033">
    <property type="entry name" value="OXTCase_su_AllG_h-dom"/>
</dbReference>
<reference evidence="2" key="1">
    <citation type="submission" date="2016-10" db="EMBL/GenBank/DDBJ databases">
        <authorList>
            <person name="Varghese N."/>
            <person name="Submissions S."/>
        </authorList>
    </citation>
    <scope>NUCLEOTIDE SEQUENCE [LARGE SCALE GENOMIC DNA]</scope>
    <source>
        <strain evidence="2">DSM 45317</strain>
    </source>
</reference>
<dbReference type="OrthoDB" id="6193532at2"/>
<dbReference type="Gene3D" id="3.90.1710.10">
    <property type="entry name" value="Enterococcus faecalis V583 domain"/>
    <property type="match status" value="1"/>
</dbReference>
<proteinExistence type="predicted"/>
<dbReference type="STRING" id="504800.SAMN04488085_11821"/>